<dbReference type="Pfam" id="PF06423">
    <property type="entry name" value="GWT1"/>
    <property type="match status" value="2"/>
</dbReference>
<dbReference type="GO" id="GO:0032216">
    <property type="term" value="F:glucosaminyl-phosphatidylinositol O-acyltransferase activity"/>
    <property type="evidence" value="ECO:0007669"/>
    <property type="project" value="TreeGrafter"/>
</dbReference>
<dbReference type="Proteomes" id="UP000693970">
    <property type="component" value="Unassembled WGS sequence"/>
</dbReference>
<keyword evidence="4 5" id="KW-0472">Membrane</keyword>
<evidence type="ECO:0000256" key="5">
    <source>
        <dbReference type="SAM" id="Phobius"/>
    </source>
</evidence>
<feature type="transmembrane region" description="Helical" evidence="5">
    <location>
        <begin position="211"/>
        <end position="231"/>
    </location>
</feature>
<feature type="transmembrane region" description="Helical" evidence="5">
    <location>
        <begin position="398"/>
        <end position="420"/>
    </location>
</feature>
<dbReference type="PANTHER" id="PTHR20661">
    <property type="entry name" value="PHOSPHATIDYLINOSITOL-GLYCAN BIOSYNTHESIS CLASS W PROTEIN"/>
    <property type="match status" value="1"/>
</dbReference>
<dbReference type="AlphaFoldDB" id="A0A9K3PVR6"/>
<dbReference type="InterPro" id="IPR009447">
    <property type="entry name" value="PIGW/GWT1"/>
</dbReference>
<dbReference type="GO" id="GO:0006506">
    <property type="term" value="P:GPI anchor biosynthetic process"/>
    <property type="evidence" value="ECO:0007669"/>
    <property type="project" value="InterPro"/>
</dbReference>
<dbReference type="EMBL" id="JAGRRH010000013">
    <property type="protein sequence ID" value="KAG7361572.1"/>
    <property type="molecule type" value="Genomic_DNA"/>
</dbReference>
<dbReference type="PROSITE" id="PS51257">
    <property type="entry name" value="PROKAR_LIPOPROTEIN"/>
    <property type="match status" value="1"/>
</dbReference>
<sequence length="534" mass="59877">MTSIKALKEASVTGHSGSSHPWEVLWVCTSAVTGCAMYNSIRLLQRQRQKRTTQNHSITGGSVLLEAVVVWLPMILAQSEYLYPYATIIMMVQASLLLVYEQQRIPHSPGSNYQSSTAKEMSYAADTSLQQSRLGYLTLYRSSILYLTFIAILAVDFPALFPRRFCKTETEGYGLMDVGAASFCLSAGLVGAKRRLQQQNKNKAATTNNTIWKPFFHALPLVVIGMIRIVTNQELEYQEHVTEYGVHWNFFFTLGVLTVLPLILPGKTSKPSILYPLIVMLLYQLALSRLQWQVFVEDAPRTIHDLQVWMADNKTTTANGQTAPSIRTNNLAETILWLHSILPNLAQFLLANREGVLGCCGYLSLYYVGEWVGYNYLWNNQNTTNNNSSNNNNKNNGLGLFVLSSWGFHLTLVHFFAIPVSRRSTNLGFCSWAVAHNVVLLYFLQMLERRIKRQSQTIILVPPIWDLVNRHGLIMFLVANLLTGLVNLTVPTLTMSAFGALIIVFLYICLVGMAAMGVDTVWTGTIKNGKEKGL</sequence>
<feature type="transmembrane region" description="Helical" evidence="5">
    <location>
        <begin position="246"/>
        <end position="264"/>
    </location>
</feature>
<evidence type="ECO:0000256" key="2">
    <source>
        <dbReference type="ARBA" id="ARBA00022692"/>
    </source>
</evidence>
<dbReference type="GO" id="GO:0016020">
    <property type="term" value="C:membrane"/>
    <property type="evidence" value="ECO:0007669"/>
    <property type="project" value="UniProtKB-SubCell"/>
</dbReference>
<name>A0A9K3PVR6_9STRA</name>
<keyword evidence="7" id="KW-1185">Reference proteome</keyword>
<reference evidence="6" key="2">
    <citation type="submission" date="2021-04" db="EMBL/GenBank/DDBJ databases">
        <authorList>
            <person name="Podell S."/>
        </authorList>
    </citation>
    <scope>NUCLEOTIDE SEQUENCE</scope>
    <source>
        <strain evidence="6">Hildebrandi</strain>
    </source>
</reference>
<keyword evidence="2 5" id="KW-0812">Transmembrane</keyword>
<evidence type="ECO:0000313" key="6">
    <source>
        <dbReference type="EMBL" id="KAG7361572.1"/>
    </source>
</evidence>
<comment type="caution">
    <text evidence="6">The sequence shown here is derived from an EMBL/GenBank/DDBJ whole genome shotgun (WGS) entry which is preliminary data.</text>
</comment>
<evidence type="ECO:0000256" key="1">
    <source>
        <dbReference type="ARBA" id="ARBA00004141"/>
    </source>
</evidence>
<evidence type="ECO:0000313" key="7">
    <source>
        <dbReference type="Proteomes" id="UP000693970"/>
    </source>
</evidence>
<evidence type="ECO:0000256" key="4">
    <source>
        <dbReference type="ARBA" id="ARBA00023136"/>
    </source>
</evidence>
<dbReference type="GO" id="GO:0072659">
    <property type="term" value="P:protein localization to plasma membrane"/>
    <property type="evidence" value="ECO:0007669"/>
    <property type="project" value="TreeGrafter"/>
</dbReference>
<feature type="transmembrane region" description="Helical" evidence="5">
    <location>
        <begin position="273"/>
        <end position="292"/>
    </location>
</feature>
<comment type="subcellular location">
    <subcellularLocation>
        <location evidence="1">Membrane</location>
        <topology evidence="1">Multi-pass membrane protein</topology>
    </subcellularLocation>
</comment>
<dbReference type="GO" id="GO:0005783">
    <property type="term" value="C:endoplasmic reticulum"/>
    <property type="evidence" value="ECO:0007669"/>
    <property type="project" value="TreeGrafter"/>
</dbReference>
<reference evidence="6" key="1">
    <citation type="journal article" date="2021" name="Sci. Rep.">
        <title>Diploid genomic architecture of Nitzschia inconspicua, an elite biomass production diatom.</title>
        <authorList>
            <person name="Oliver A."/>
            <person name="Podell S."/>
            <person name="Pinowska A."/>
            <person name="Traller J.C."/>
            <person name="Smith S.R."/>
            <person name="McClure R."/>
            <person name="Beliaev A."/>
            <person name="Bohutskyi P."/>
            <person name="Hill E.A."/>
            <person name="Rabines A."/>
            <person name="Zheng H."/>
            <person name="Allen L.Z."/>
            <person name="Kuo A."/>
            <person name="Grigoriev I.V."/>
            <person name="Allen A.E."/>
            <person name="Hazlebeck D."/>
            <person name="Allen E.E."/>
        </authorList>
    </citation>
    <scope>NUCLEOTIDE SEQUENCE</scope>
    <source>
        <strain evidence="6">Hildebrandi</strain>
    </source>
</reference>
<feature type="transmembrane region" description="Helical" evidence="5">
    <location>
        <begin position="82"/>
        <end position="100"/>
    </location>
</feature>
<feature type="transmembrane region" description="Helical" evidence="5">
    <location>
        <begin position="472"/>
        <end position="490"/>
    </location>
</feature>
<feature type="transmembrane region" description="Helical" evidence="5">
    <location>
        <begin position="426"/>
        <end position="444"/>
    </location>
</feature>
<dbReference type="OrthoDB" id="15270at2759"/>
<proteinExistence type="predicted"/>
<accession>A0A9K3PVR6</accession>
<gene>
    <name evidence="6" type="ORF">IV203_036673</name>
</gene>
<feature type="transmembrane region" description="Helical" evidence="5">
    <location>
        <begin position="355"/>
        <end position="377"/>
    </location>
</feature>
<feature type="transmembrane region" description="Helical" evidence="5">
    <location>
        <begin position="143"/>
        <end position="161"/>
    </location>
</feature>
<organism evidence="6 7">
    <name type="scientific">Nitzschia inconspicua</name>
    <dbReference type="NCBI Taxonomy" id="303405"/>
    <lineage>
        <taxon>Eukaryota</taxon>
        <taxon>Sar</taxon>
        <taxon>Stramenopiles</taxon>
        <taxon>Ochrophyta</taxon>
        <taxon>Bacillariophyta</taxon>
        <taxon>Bacillariophyceae</taxon>
        <taxon>Bacillariophycidae</taxon>
        <taxon>Bacillariales</taxon>
        <taxon>Bacillariaceae</taxon>
        <taxon>Nitzschia</taxon>
    </lineage>
</organism>
<feature type="transmembrane region" description="Helical" evidence="5">
    <location>
        <begin position="173"/>
        <end position="190"/>
    </location>
</feature>
<keyword evidence="3 5" id="KW-1133">Transmembrane helix</keyword>
<evidence type="ECO:0000256" key="3">
    <source>
        <dbReference type="ARBA" id="ARBA00022989"/>
    </source>
</evidence>
<protein>
    <submittedName>
        <fullName evidence="6">GWT1 glycosylphosphatidylinositol-anchored wall transfer protein</fullName>
    </submittedName>
</protein>
<feature type="transmembrane region" description="Helical" evidence="5">
    <location>
        <begin position="496"/>
        <end position="522"/>
    </location>
</feature>
<feature type="transmembrane region" description="Helical" evidence="5">
    <location>
        <begin position="56"/>
        <end position="76"/>
    </location>
</feature>
<dbReference type="PANTHER" id="PTHR20661:SF0">
    <property type="entry name" value="PHOSPHATIDYLINOSITOL-GLYCAN BIOSYNTHESIS CLASS W PROTEIN"/>
    <property type="match status" value="1"/>
</dbReference>